<sequence>MEARMNRIEEEVKRISSIEASIDELRSEVKMMIRGLAQRLDEQLLHHCGIASLSCTKVSDPSDLVLFEGFPTFGEPEPHPSVTEVLDPPVPTLLHPVQQLTKVSMLKVSQVQLPVPSIHHVSDYTSPPPFQTPLSLTLQTLKPHLKDLQRTLVMPSLTRYPNCDGKFSIEMLKVNTNLEPKPPDLRFSVLDFFKTGPIKHAPLPSLQFWSSTTRSMDFCNSLMGFVAIPLPPWPPPLYPRSTSVSIVVATSVSSFGSCSMESFGKTTQRGRCVIRGHLMIEGSPLHRCLYDFRESSEDAGILFKFFLLDWN</sequence>
<evidence type="ECO:0000313" key="1">
    <source>
        <dbReference type="EMBL" id="KAK9112742.1"/>
    </source>
</evidence>
<dbReference type="Proteomes" id="UP001419268">
    <property type="component" value="Unassembled WGS sequence"/>
</dbReference>
<gene>
    <name evidence="1" type="ORF">Scep_020261</name>
</gene>
<accession>A0AAP0ICZ7</accession>
<evidence type="ECO:0000313" key="2">
    <source>
        <dbReference type="Proteomes" id="UP001419268"/>
    </source>
</evidence>
<organism evidence="1 2">
    <name type="scientific">Stephania cephalantha</name>
    <dbReference type="NCBI Taxonomy" id="152367"/>
    <lineage>
        <taxon>Eukaryota</taxon>
        <taxon>Viridiplantae</taxon>
        <taxon>Streptophyta</taxon>
        <taxon>Embryophyta</taxon>
        <taxon>Tracheophyta</taxon>
        <taxon>Spermatophyta</taxon>
        <taxon>Magnoliopsida</taxon>
        <taxon>Ranunculales</taxon>
        <taxon>Menispermaceae</taxon>
        <taxon>Menispermoideae</taxon>
        <taxon>Cissampelideae</taxon>
        <taxon>Stephania</taxon>
    </lineage>
</organism>
<comment type="caution">
    <text evidence="1">The sequence shown here is derived from an EMBL/GenBank/DDBJ whole genome shotgun (WGS) entry which is preliminary data.</text>
</comment>
<protein>
    <submittedName>
        <fullName evidence="1">Uncharacterized protein</fullName>
    </submittedName>
</protein>
<dbReference type="AlphaFoldDB" id="A0AAP0ICZ7"/>
<keyword evidence="2" id="KW-1185">Reference proteome</keyword>
<name>A0AAP0ICZ7_9MAGN</name>
<proteinExistence type="predicted"/>
<dbReference type="EMBL" id="JBBNAG010000008">
    <property type="protein sequence ID" value="KAK9112742.1"/>
    <property type="molecule type" value="Genomic_DNA"/>
</dbReference>
<reference evidence="1 2" key="1">
    <citation type="submission" date="2024-01" db="EMBL/GenBank/DDBJ databases">
        <title>Genome assemblies of Stephania.</title>
        <authorList>
            <person name="Yang L."/>
        </authorList>
    </citation>
    <scope>NUCLEOTIDE SEQUENCE [LARGE SCALE GENOMIC DNA]</scope>
    <source>
        <strain evidence="1">JXDWG</strain>
        <tissue evidence="1">Leaf</tissue>
    </source>
</reference>